<protein>
    <submittedName>
        <fullName evidence="3">Uncharacterized protein</fullName>
    </submittedName>
</protein>
<sequence>MVAIGVHIFMALYGLAAFFETSKIQRKGRALYIVISFLITILSALSASLDCFWIFRCLFEATSAMGFYDTTDKYARSWERLASVACFTVYRCYIIWKHRWYVTVLPAIAYLVSVGLGILSFVPVAMGTSHNVNSKHEAAWIFMNVATNVMVTALISFHLLITRSSLSQIIPSKQLTLYHGVVAILIESALPLSVFGVIYASMLVGTVQEETRSLAMFDSARTVFSFLYYAFTAIAPHLIIFRITTNRSWAKTPPRRGTSEDPNTAPLEFDHSTQLTRQSSLRSYPEQYHHQAPKRESEGTVVAV</sequence>
<proteinExistence type="predicted"/>
<dbReference type="EMBL" id="QPFP01000112">
    <property type="protein sequence ID" value="TEB21401.1"/>
    <property type="molecule type" value="Genomic_DNA"/>
</dbReference>
<evidence type="ECO:0000313" key="3">
    <source>
        <dbReference type="EMBL" id="TEB21401.1"/>
    </source>
</evidence>
<feature type="transmembrane region" description="Helical" evidence="2">
    <location>
        <begin position="32"/>
        <end position="55"/>
    </location>
</feature>
<feature type="compositionally biased region" description="Basic and acidic residues" evidence="1">
    <location>
        <begin position="287"/>
        <end position="298"/>
    </location>
</feature>
<feature type="region of interest" description="Disordered" evidence="1">
    <location>
        <begin position="283"/>
        <end position="304"/>
    </location>
</feature>
<feature type="transmembrane region" description="Helical" evidence="2">
    <location>
        <begin position="100"/>
        <end position="126"/>
    </location>
</feature>
<keyword evidence="2" id="KW-0472">Membrane</keyword>
<dbReference type="AlphaFoldDB" id="A0A4Y7SI28"/>
<organism evidence="3 4">
    <name type="scientific">Coprinellus micaceus</name>
    <name type="common">Glistening ink-cap mushroom</name>
    <name type="synonym">Coprinus micaceus</name>
    <dbReference type="NCBI Taxonomy" id="71717"/>
    <lineage>
        <taxon>Eukaryota</taxon>
        <taxon>Fungi</taxon>
        <taxon>Dikarya</taxon>
        <taxon>Basidiomycota</taxon>
        <taxon>Agaricomycotina</taxon>
        <taxon>Agaricomycetes</taxon>
        <taxon>Agaricomycetidae</taxon>
        <taxon>Agaricales</taxon>
        <taxon>Agaricineae</taxon>
        <taxon>Psathyrellaceae</taxon>
        <taxon>Coprinellus</taxon>
    </lineage>
</organism>
<evidence type="ECO:0000256" key="1">
    <source>
        <dbReference type="SAM" id="MobiDB-lite"/>
    </source>
</evidence>
<dbReference type="Proteomes" id="UP000298030">
    <property type="component" value="Unassembled WGS sequence"/>
</dbReference>
<evidence type="ECO:0000256" key="2">
    <source>
        <dbReference type="SAM" id="Phobius"/>
    </source>
</evidence>
<keyword evidence="2" id="KW-1133">Transmembrane helix</keyword>
<dbReference type="OrthoDB" id="3351617at2759"/>
<comment type="caution">
    <text evidence="3">The sequence shown here is derived from an EMBL/GenBank/DDBJ whole genome shotgun (WGS) entry which is preliminary data.</text>
</comment>
<keyword evidence="4" id="KW-1185">Reference proteome</keyword>
<feature type="transmembrane region" description="Helical" evidence="2">
    <location>
        <begin position="181"/>
        <end position="202"/>
    </location>
</feature>
<feature type="transmembrane region" description="Helical" evidence="2">
    <location>
        <begin position="222"/>
        <end position="241"/>
    </location>
</feature>
<name>A0A4Y7SI28_COPMI</name>
<keyword evidence="2" id="KW-0812">Transmembrane</keyword>
<feature type="region of interest" description="Disordered" evidence="1">
    <location>
        <begin position="250"/>
        <end position="269"/>
    </location>
</feature>
<feature type="transmembrane region" description="Helical" evidence="2">
    <location>
        <begin position="138"/>
        <end position="161"/>
    </location>
</feature>
<evidence type="ECO:0000313" key="4">
    <source>
        <dbReference type="Proteomes" id="UP000298030"/>
    </source>
</evidence>
<reference evidence="3 4" key="1">
    <citation type="journal article" date="2019" name="Nat. Ecol. Evol.">
        <title>Megaphylogeny resolves global patterns of mushroom evolution.</title>
        <authorList>
            <person name="Varga T."/>
            <person name="Krizsan K."/>
            <person name="Foldi C."/>
            <person name="Dima B."/>
            <person name="Sanchez-Garcia M."/>
            <person name="Sanchez-Ramirez S."/>
            <person name="Szollosi G.J."/>
            <person name="Szarkandi J.G."/>
            <person name="Papp V."/>
            <person name="Albert L."/>
            <person name="Andreopoulos W."/>
            <person name="Angelini C."/>
            <person name="Antonin V."/>
            <person name="Barry K.W."/>
            <person name="Bougher N.L."/>
            <person name="Buchanan P."/>
            <person name="Buyck B."/>
            <person name="Bense V."/>
            <person name="Catcheside P."/>
            <person name="Chovatia M."/>
            <person name="Cooper J."/>
            <person name="Damon W."/>
            <person name="Desjardin D."/>
            <person name="Finy P."/>
            <person name="Geml J."/>
            <person name="Haridas S."/>
            <person name="Hughes K."/>
            <person name="Justo A."/>
            <person name="Karasinski D."/>
            <person name="Kautmanova I."/>
            <person name="Kiss B."/>
            <person name="Kocsube S."/>
            <person name="Kotiranta H."/>
            <person name="LaButti K.M."/>
            <person name="Lechner B.E."/>
            <person name="Liimatainen K."/>
            <person name="Lipzen A."/>
            <person name="Lukacs Z."/>
            <person name="Mihaltcheva S."/>
            <person name="Morgado L.N."/>
            <person name="Niskanen T."/>
            <person name="Noordeloos M.E."/>
            <person name="Ohm R.A."/>
            <person name="Ortiz-Santana B."/>
            <person name="Ovrebo C."/>
            <person name="Racz N."/>
            <person name="Riley R."/>
            <person name="Savchenko A."/>
            <person name="Shiryaev A."/>
            <person name="Soop K."/>
            <person name="Spirin V."/>
            <person name="Szebenyi C."/>
            <person name="Tomsovsky M."/>
            <person name="Tulloss R.E."/>
            <person name="Uehling J."/>
            <person name="Grigoriev I.V."/>
            <person name="Vagvolgyi C."/>
            <person name="Papp T."/>
            <person name="Martin F.M."/>
            <person name="Miettinen O."/>
            <person name="Hibbett D.S."/>
            <person name="Nagy L.G."/>
        </authorList>
    </citation>
    <scope>NUCLEOTIDE SEQUENCE [LARGE SCALE GENOMIC DNA]</scope>
    <source>
        <strain evidence="3 4">FP101781</strain>
    </source>
</reference>
<accession>A0A4Y7SI28</accession>
<gene>
    <name evidence="3" type="ORF">FA13DRAFT_1741972</name>
</gene>